<dbReference type="STRING" id="1777141.AWB80_06209"/>
<feature type="transmembrane region" description="Helical" evidence="2">
    <location>
        <begin position="32"/>
        <end position="51"/>
    </location>
</feature>
<feature type="transmembrane region" description="Helical" evidence="2">
    <location>
        <begin position="57"/>
        <end position="78"/>
    </location>
</feature>
<dbReference type="Gene3D" id="3.20.20.450">
    <property type="entry name" value="EAL domain"/>
    <property type="match status" value="1"/>
</dbReference>
<dbReference type="InterPro" id="IPR029787">
    <property type="entry name" value="Nucleotide_cyclase"/>
</dbReference>
<dbReference type="Gene3D" id="3.30.70.270">
    <property type="match status" value="1"/>
</dbReference>
<reference evidence="5" key="1">
    <citation type="submission" date="2016-01" db="EMBL/GenBank/DDBJ databases">
        <authorList>
            <person name="Peeters C."/>
        </authorList>
    </citation>
    <scope>NUCLEOTIDE SEQUENCE [LARGE SCALE GENOMIC DNA]</scope>
    <source>
        <strain evidence="5">LMG 29323</strain>
    </source>
</reference>
<dbReference type="CDD" id="cd01948">
    <property type="entry name" value="EAL"/>
    <property type="match status" value="1"/>
</dbReference>
<dbReference type="Proteomes" id="UP000054911">
    <property type="component" value="Unassembled WGS sequence"/>
</dbReference>
<keyword evidence="2" id="KW-0812">Transmembrane</keyword>
<dbReference type="InterPro" id="IPR035919">
    <property type="entry name" value="EAL_sf"/>
</dbReference>
<feature type="transmembrane region" description="Helical" evidence="2">
    <location>
        <begin position="150"/>
        <end position="167"/>
    </location>
</feature>
<evidence type="ECO:0000259" key="3">
    <source>
        <dbReference type="PROSITE" id="PS50883"/>
    </source>
</evidence>
<evidence type="ECO:0000313" key="6">
    <source>
        <dbReference type="Proteomes" id="UP000054911"/>
    </source>
</evidence>
<feature type="domain" description="EAL" evidence="3">
    <location>
        <begin position="413"/>
        <end position="663"/>
    </location>
</feature>
<dbReference type="PANTHER" id="PTHR33121:SF71">
    <property type="entry name" value="OXYGEN SENSOR PROTEIN DOSP"/>
    <property type="match status" value="1"/>
</dbReference>
<dbReference type="PROSITE" id="PS50887">
    <property type="entry name" value="GGDEF"/>
    <property type="match status" value="1"/>
</dbReference>
<dbReference type="GO" id="GO:0071111">
    <property type="term" value="F:cyclic-guanylate-specific phosphodiesterase activity"/>
    <property type="evidence" value="ECO:0007669"/>
    <property type="project" value="InterPro"/>
</dbReference>
<sequence length="663" mass="73756">MSFRTRFDVGSPFSRRASDLARSQFDAFSRQLPLLYLILVINSVAVAVTHVDSAPAWLAIYVPLAMCSACVIRLLVWLGRRKDLAARTDAELAARLKTMMRLLVVLGVSFTTWGLMLYPYGDPYEQAHVAFYMSITVIGCIFCLMHMRTAALLLTAIVIVPFTIFFLQTNNGVLIAIAINVLLVSIAMIVILLTYYRDFASLVESQTELRAKQAELQMKQAELQAQQVKLQKLSDENVRLANLDSLTGLPNRRRFLSDLEALFQSQTGRPTRFAVGVIDLDGFKQINDLYGHGAGDRVLEEVGQRLQRFLTPAMSLARLGGDEFGLLVTEVPDSQHLLRLGDAICEVLRAPFEWHGITARLSGSIGFATYPKAGRSPAQLFERADYALYFAKENRRGSTTIFSGEHEDTIRELGQIEQALRHADLEREMTLHFQPIVHVVRHHVISYEALARWNSPSLGPVAPSAFIKVAERSDLIHSLSIVLLRKALETMRGWDATTRVSFNLSARDIGSADAIGDIVTLIRQSGVAPARLTFEVTETGVIRNFERAALSLQTLKQLGVRISLDDFGTGYSSLTCIHRLPLDKVKIDRGFLEDIEADTAAQDIVRSILELCRSLKLTCVVEGVETVAQMNILRSLGCTVMQGYYFGPPMPMAEPQPATHEVL</sequence>
<feature type="coiled-coil region" evidence="1">
    <location>
        <begin position="202"/>
        <end position="243"/>
    </location>
</feature>
<dbReference type="InterPro" id="IPR043128">
    <property type="entry name" value="Rev_trsase/Diguanyl_cyclase"/>
</dbReference>
<dbReference type="Pfam" id="PF00990">
    <property type="entry name" value="GGDEF"/>
    <property type="match status" value="1"/>
</dbReference>
<dbReference type="SUPFAM" id="SSF141868">
    <property type="entry name" value="EAL domain-like"/>
    <property type="match status" value="1"/>
</dbReference>
<feature type="domain" description="GGDEF" evidence="4">
    <location>
        <begin position="271"/>
        <end position="404"/>
    </location>
</feature>
<dbReference type="InterPro" id="IPR001633">
    <property type="entry name" value="EAL_dom"/>
</dbReference>
<keyword evidence="2" id="KW-0472">Membrane</keyword>
<feature type="transmembrane region" description="Helical" evidence="2">
    <location>
        <begin position="99"/>
        <end position="121"/>
    </location>
</feature>
<dbReference type="InterPro" id="IPR050706">
    <property type="entry name" value="Cyclic-di-GMP_PDE-like"/>
</dbReference>
<accession>A0A158D2N5</accession>
<proteinExistence type="predicted"/>
<evidence type="ECO:0000256" key="1">
    <source>
        <dbReference type="SAM" id="Coils"/>
    </source>
</evidence>
<evidence type="ECO:0000256" key="2">
    <source>
        <dbReference type="SAM" id="Phobius"/>
    </source>
</evidence>
<feature type="transmembrane region" description="Helical" evidence="2">
    <location>
        <begin position="173"/>
        <end position="196"/>
    </location>
</feature>
<dbReference type="EMBL" id="FCOE02000030">
    <property type="protein sequence ID" value="SAK88925.1"/>
    <property type="molecule type" value="Genomic_DNA"/>
</dbReference>
<dbReference type="PANTHER" id="PTHR33121">
    <property type="entry name" value="CYCLIC DI-GMP PHOSPHODIESTERASE PDEF"/>
    <property type="match status" value="1"/>
</dbReference>
<comment type="caution">
    <text evidence="5">The sequence shown here is derived from an EMBL/GenBank/DDBJ whole genome shotgun (WGS) entry which is preliminary data.</text>
</comment>
<dbReference type="SMART" id="SM00267">
    <property type="entry name" value="GGDEF"/>
    <property type="match status" value="1"/>
</dbReference>
<evidence type="ECO:0000313" key="5">
    <source>
        <dbReference type="EMBL" id="SAK88925.1"/>
    </source>
</evidence>
<keyword evidence="2" id="KW-1133">Transmembrane helix</keyword>
<dbReference type="AlphaFoldDB" id="A0A158D2N5"/>
<protein>
    <submittedName>
        <fullName evidence="5">Diguanylate cyclase/phosphodiesterase with PAS/PAC sensor(S)</fullName>
    </submittedName>
</protein>
<dbReference type="SMART" id="SM00052">
    <property type="entry name" value="EAL"/>
    <property type="match status" value="1"/>
</dbReference>
<name>A0A158D2N5_9BURK</name>
<dbReference type="SUPFAM" id="SSF55073">
    <property type="entry name" value="Nucleotide cyclase"/>
    <property type="match status" value="1"/>
</dbReference>
<dbReference type="Pfam" id="PF00563">
    <property type="entry name" value="EAL"/>
    <property type="match status" value="1"/>
</dbReference>
<evidence type="ECO:0000259" key="4">
    <source>
        <dbReference type="PROSITE" id="PS50887"/>
    </source>
</evidence>
<organism evidence="5 6">
    <name type="scientific">Caballeronia pedi</name>
    <dbReference type="NCBI Taxonomy" id="1777141"/>
    <lineage>
        <taxon>Bacteria</taxon>
        <taxon>Pseudomonadati</taxon>
        <taxon>Pseudomonadota</taxon>
        <taxon>Betaproteobacteria</taxon>
        <taxon>Burkholderiales</taxon>
        <taxon>Burkholderiaceae</taxon>
        <taxon>Caballeronia</taxon>
    </lineage>
</organism>
<keyword evidence="6" id="KW-1185">Reference proteome</keyword>
<dbReference type="CDD" id="cd01949">
    <property type="entry name" value="GGDEF"/>
    <property type="match status" value="1"/>
</dbReference>
<dbReference type="NCBIfam" id="TIGR00254">
    <property type="entry name" value="GGDEF"/>
    <property type="match status" value="1"/>
</dbReference>
<gene>
    <name evidence="5" type="ORF">AWB80_06209</name>
</gene>
<dbReference type="PROSITE" id="PS50883">
    <property type="entry name" value="EAL"/>
    <property type="match status" value="1"/>
</dbReference>
<dbReference type="OrthoDB" id="9804951at2"/>
<keyword evidence="1" id="KW-0175">Coiled coil</keyword>
<dbReference type="RefSeq" id="WP_061178543.1">
    <property type="nucleotide sequence ID" value="NZ_FCOE02000030.1"/>
</dbReference>
<dbReference type="InterPro" id="IPR000160">
    <property type="entry name" value="GGDEF_dom"/>
</dbReference>